<gene>
    <name evidence="5" type="ORF">FRACA_1380011</name>
</gene>
<dbReference type="SMART" id="SM00854">
    <property type="entry name" value="PGA_cap"/>
    <property type="match status" value="1"/>
</dbReference>
<evidence type="ECO:0000256" key="3">
    <source>
        <dbReference type="SAM" id="Phobius"/>
    </source>
</evidence>
<evidence type="ECO:0000256" key="1">
    <source>
        <dbReference type="ARBA" id="ARBA00005662"/>
    </source>
</evidence>
<sequence length="413" mass="41753">MQRLRRHGTRRHLQAAGAPSPDPSAHRRLAVVGLVVLAVGTVGITASSPLHGREAARPATSSPAGRPDRDGPDGGARAAILRALPGGLPHTGPPRGGATHGDVAYGASGASAGTAGAGRVGGPAGLEPGATSVVLVAAGDIDLSRVTDPRTALARLRGYGTSADLALCRLVAPGPRAATDALAAVGLDQCATDAGTDAEAATEAITVRDMSVTVLRYRDDSALTADRVAHDAERARDHGADLVIVQVHWGHPGQATVTAHQRALARDLLASPAVDLILGAGSGGPLPVERVAGRFVAYDLGTALGPTDRDAAIGGAGAADPGPGRVGLLLTAQVRRTALGWLVAGLTYTPTWSDPAGTACWPIADALDDHATSASLRRRLNAAWHRVIAAEGTLGSTDGVRVDRLPRDLAAPP</sequence>
<evidence type="ECO:0000313" key="6">
    <source>
        <dbReference type="Proteomes" id="UP000234331"/>
    </source>
</evidence>
<dbReference type="InterPro" id="IPR029052">
    <property type="entry name" value="Metallo-depent_PP-like"/>
</dbReference>
<evidence type="ECO:0000256" key="2">
    <source>
        <dbReference type="SAM" id="MobiDB-lite"/>
    </source>
</evidence>
<dbReference type="SUPFAM" id="SSF56300">
    <property type="entry name" value="Metallo-dependent phosphatases"/>
    <property type="match status" value="1"/>
</dbReference>
<feature type="transmembrane region" description="Helical" evidence="3">
    <location>
        <begin position="29"/>
        <end position="50"/>
    </location>
</feature>
<dbReference type="PANTHER" id="PTHR33393">
    <property type="entry name" value="POLYGLUTAMINE SYNTHESIS ACCESSORY PROTEIN RV0574C-RELATED"/>
    <property type="match status" value="1"/>
</dbReference>
<evidence type="ECO:0000313" key="5">
    <source>
        <dbReference type="EMBL" id="SNQ46376.1"/>
    </source>
</evidence>
<dbReference type="RefSeq" id="WP_101830411.1">
    <property type="nucleotide sequence ID" value="NZ_FZMO01000044.1"/>
</dbReference>
<comment type="similarity">
    <text evidence="1">Belongs to the CapA family.</text>
</comment>
<dbReference type="Pfam" id="PF09587">
    <property type="entry name" value="PGA_cap"/>
    <property type="match status" value="1"/>
</dbReference>
<dbReference type="Gene3D" id="3.60.21.10">
    <property type="match status" value="1"/>
</dbReference>
<dbReference type="PANTHER" id="PTHR33393:SF13">
    <property type="entry name" value="PGA BIOSYNTHESIS PROTEIN CAPA"/>
    <property type="match status" value="1"/>
</dbReference>
<evidence type="ECO:0000259" key="4">
    <source>
        <dbReference type="SMART" id="SM00854"/>
    </source>
</evidence>
<organism evidence="5 6">
    <name type="scientific">Frankia canadensis</name>
    <dbReference type="NCBI Taxonomy" id="1836972"/>
    <lineage>
        <taxon>Bacteria</taxon>
        <taxon>Bacillati</taxon>
        <taxon>Actinomycetota</taxon>
        <taxon>Actinomycetes</taxon>
        <taxon>Frankiales</taxon>
        <taxon>Frankiaceae</taxon>
        <taxon>Frankia</taxon>
    </lineage>
</organism>
<reference evidence="5 6" key="1">
    <citation type="submission" date="2017-06" db="EMBL/GenBank/DDBJ databases">
        <authorList>
            <person name="Kim H.J."/>
            <person name="Triplett B.A."/>
        </authorList>
    </citation>
    <scope>NUCLEOTIDE SEQUENCE [LARGE SCALE GENOMIC DNA]</scope>
    <source>
        <strain evidence="5">FRACA_ARgP5</strain>
    </source>
</reference>
<dbReference type="InterPro" id="IPR052169">
    <property type="entry name" value="CW_Biosynth-Accessory"/>
</dbReference>
<feature type="region of interest" description="Disordered" evidence="2">
    <location>
        <begin position="49"/>
        <end position="77"/>
    </location>
</feature>
<keyword evidence="6" id="KW-1185">Reference proteome</keyword>
<feature type="region of interest" description="Disordered" evidence="2">
    <location>
        <begin position="1"/>
        <end position="25"/>
    </location>
</feature>
<dbReference type="AlphaFoldDB" id="A0A2I2KL54"/>
<dbReference type="EMBL" id="FZMO01000044">
    <property type="protein sequence ID" value="SNQ46376.1"/>
    <property type="molecule type" value="Genomic_DNA"/>
</dbReference>
<keyword evidence="3" id="KW-0472">Membrane</keyword>
<dbReference type="OrthoDB" id="9810718at2"/>
<protein>
    <recommendedName>
        <fullName evidence="4">Capsule synthesis protein CapA domain-containing protein</fullName>
    </recommendedName>
</protein>
<keyword evidence="3" id="KW-0812">Transmembrane</keyword>
<proteinExistence type="inferred from homology"/>
<accession>A0A2I2KL54</accession>
<dbReference type="InterPro" id="IPR019079">
    <property type="entry name" value="Capsule_synth_CapA"/>
</dbReference>
<keyword evidence="3" id="KW-1133">Transmembrane helix</keyword>
<feature type="domain" description="Capsule synthesis protein CapA" evidence="4">
    <location>
        <begin position="134"/>
        <end position="307"/>
    </location>
</feature>
<feature type="compositionally biased region" description="Basic residues" evidence="2">
    <location>
        <begin position="1"/>
        <end position="13"/>
    </location>
</feature>
<dbReference type="Proteomes" id="UP000234331">
    <property type="component" value="Unassembled WGS sequence"/>
</dbReference>
<name>A0A2I2KL54_9ACTN</name>